<evidence type="ECO:0000313" key="3">
    <source>
        <dbReference type="Proteomes" id="UP000515806"/>
    </source>
</evidence>
<name>A0A7G9QG36_9SPHI</name>
<feature type="chain" id="PRO_5028910948" description="Nuclear transport factor 2 family protein" evidence="1">
    <location>
        <begin position="23"/>
        <end position="169"/>
    </location>
</feature>
<sequence length="169" mass="18817">MGKKVKSFTLLLLIFSSVYVNAQVYLSNLNKQANEMISAVKKRDYKTLLTFTHPKVVNAMGGNEKATATLKASMKALEDQNVIFTKIEIGSVTQNLVSGKTIQCIIPQFVEIQMGTKKAKAKNYLFGISYNGGKNWYFLDTAPLKGDIRKLIPEASKDIIIPKSETTYN</sequence>
<dbReference type="EMBL" id="CP060723">
    <property type="protein sequence ID" value="QNN42311.1"/>
    <property type="molecule type" value="Genomic_DNA"/>
</dbReference>
<feature type="signal peptide" evidence="1">
    <location>
        <begin position="1"/>
        <end position="22"/>
    </location>
</feature>
<accession>A0A7G9QG36</accession>
<keyword evidence="3" id="KW-1185">Reference proteome</keyword>
<proteinExistence type="predicted"/>
<keyword evidence="1" id="KW-0732">Signal</keyword>
<evidence type="ECO:0008006" key="4">
    <source>
        <dbReference type="Google" id="ProtNLM"/>
    </source>
</evidence>
<evidence type="ECO:0000256" key="1">
    <source>
        <dbReference type="SAM" id="SignalP"/>
    </source>
</evidence>
<protein>
    <recommendedName>
        <fullName evidence="4">Nuclear transport factor 2 family protein</fullName>
    </recommendedName>
</protein>
<reference evidence="2 3" key="1">
    <citation type="submission" date="2020-08" db="EMBL/GenBank/DDBJ databases">
        <title>Genome sequence of Pedobacter roseus KACC 11594T.</title>
        <authorList>
            <person name="Hyun D.-W."/>
            <person name="Bae J.-W."/>
        </authorList>
    </citation>
    <scope>NUCLEOTIDE SEQUENCE [LARGE SCALE GENOMIC DNA]</scope>
    <source>
        <strain evidence="2 3">KACC 11594</strain>
    </source>
</reference>
<dbReference type="Proteomes" id="UP000515806">
    <property type="component" value="Chromosome"/>
</dbReference>
<dbReference type="AlphaFoldDB" id="A0A7G9QG36"/>
<organism evidence="2 3">
    <name type="scientific">Pedobacter roseus</name>
    <dbReference type="NCBI Taxonomy" id="336820"/>
    <lineage>
        <taxon>Bacteria</taxon>
        <taxon>Pseudomonadati</taxon>
        <taxon>Bacteroidota</taxon>
        <taxon>Sphingobacteriia</taxon>
        <taxon>Sphingobacteriales</taxon>
        <taxon>Sphingobacteriaceae</taxon>
        <taxon>Pedobacter</taxon>
    </lineage>
</organism>
<evidence type="ECO:0000313" key="2">
    <source>
        <dbReference type="EMBL" id="QNN42311.1"/>
    </source>
</evidence>
<dbReference type="RefSeq" id="WP_187592842.1">
    <property type="nucleotide sequence ID" value="NZ_CP060723.1"/>
</dbReference>
<gene>
    <name evidence="2" type="ORF">H9L23_25050</name>
</gene>
<dbReference type="KEGG" id="proe:H9L23_25050"/>